<feature type="signal peptide" evidence="6">
    <location>
        <begin position="1"/>
        <end position="20"/>
    </location>
</feature>
<dbReference type="EMBL" id="NFZW01000004">
    <property type="protein sequence ID" value="RFA38311.1"/>
    <property type="molecule type" value="Genomic_DNA"/>
</dbReference>
<keyword evidence="8" id="KW-1185">Reference proteome</keyword>
<dbReference type="GO" id="GO:0009428">
    <property type="term" value="C:bacterial-type flagellum basal body, distal rod, P ring"/>
    <property type="evidence" value="ECO:0007669"/>
    <property type="project" value="InterPro"/>
</dbReference>
<comment type="similarity">
    <text evidence="3 6">Belongs to the FlgI family.</text>
</comment>
<evidence type="ECO:0000313" key="7">
    <source>
        <dbReference type="EMBL" id="RFA38311.1"/>
    </source>
</evidence>
<organism evidence="7 8">
    <name type="scientific">Alkalilimnicola ehrlichii</name>
    <dbReference type="NCBI Taxonomy" id="351052"/>
    <lineage>
        <taxon>Bacteria</taxon>
        <taxon>Pseudomonadati</taxon>
        <taxon>Pseudomonadota</taxon>
        <taxon>Gammaproteobacteria</taxon>
        <taxon>Chromatiales</taxon>
        <taxon>Ectothiorhodospiraceae</taxon>
        <taxon>Alkalilimnicola</taxon>
    </lineage>
</organism>
<keyword evidence="4 6" id="KW-0732">Signal</keyword>
<evidence type="ECO:0000256" key="6">
    <source>
        <dbReference type="HAMAP-Rule" id="MF_00416"/>
    </source>
</evidence>
<comment type="caution">
    <text evidence="7">The sequence shown here is derived from an EMBL/GenBank/DDBJ whole genome shotgun (WGS) entry which is preliminary data.</text>
</comment>
<sequence precursor="true">MRRWVFAIAAFVGLAAPVHAALLMDLVDVEGIRGNQLVGYGLVVGLDGTGDRSQVRFTGQSVENMLNQFGVNLPQNTNPNLRNAAAVSITATVPPSYGPGQTMDVTVSSIGDARSLRGGQLLMAALYGADGEIYALAQGNVLVSGVQAEGRSGSRVAINAQNTGTVPNGATIEREIPTDFAERPEVILGLRSPSFQTMSRIIDAIDNTFGDGTATALNSTRVSVNAPADNNQRIQFMAMLEELEVDVGRVRPRVVFNSRTGTVVINDTVQVGAAAVAHGNLSVTISEDFEVSQPGALSAGETVVTPRTDITVEQQRGGMFQWPAGASLEHIVNTINSLGATPDDVMSILQALERAGALEAELIVM</sequence>
<evidence type="ECO:0000256" key="5">
    <source>
        <dbReference type="ARBA" id="ARBA00023143"/>
    </source>
</evidence>
<dbReference type="PANTHER" id="PTHR30381">
    <property type="entry name" value="FLAGELLAR P-RING PERIPLASMIC PROTEIN FLGI"/>
    <property type="match status" value="1"/>
</dbReference>
<keyword evidence="7" id="KW-0969">Cilium</keyword>
<evidence type="ECO:0000256" key="1">
    <source>
        <dbReference type="ARBA" id="ARBA00002591"/>
    </source>
</evidence>
<name>A0A3E0X202_9GAMM</name>
<dbReference type="InterPro" id="IPR001782">
    <property type="entry name" value="Flag_FlgI"/>
</dbReference>
<evidence type="ECO:0000313" key="8">
    <source>
        <dbReference type="Proteomes" id="UP000256763"/>
    </source>
</evidence>
<comment type="subunit">
    <text evidence="6">The basal body constitutes a major portion of the flagellar organelle and consists of four rings (L,P,S, and M) mounted on a central rod.</text>
</comment>
<dbReference type="OrthoDB" id="9786431at2"/>
<evidence type="ECO:0000256" key="4">
    <source>
        <dbReference type="ARBA" id="ARBA00022729"/>
    </source>
</evidence>
<reference evidence="8" key="1">
    <citation type="submission" date="2017-05" db="EMBL/GenBank/DDBJ databases">
        <authorList>
            <person name="Sharma S."/>
            <person name="Sidhu C."/>
            <person name="Pinnaka A.K."/>
        </authorList>
    </citation>
    <scope>NUCLEOTIDE SEQUENCE [LARGE SCALE GENOMIC DNA]</scope>
    <source>
        <strain evidence="8">AK93</strain>
    </source>
</reference>
<keyword evidence="7" id="KW-0282">Flagellum</keyword>
<keyword evidence="5 6" id="KW-0975">Bacterial flagellum</keyword>
<dbReference type="PANTHER" id="PTHR30381:SF0">
    <property type="entry name" value="FLAGELLAR P-RING PROTEIN"/>
    <property type="match status" value="1"/>
</dbReference>
<dbReference type="Pfam" id="PF02119">
    <property type="entry name" value="FlgI"/>
    <property type="match status" value="1"/>
</dbReference>
<accession>A0A3E0X202</accession>
<keyword evidence="7" id="KW-0966">Cell projection</keyword>
<dbReference type="GO" id="GO:0071973">
    <property type="term" value="P:bacterial-type flagellum-dependent cell motility"/>
    <property type="evidence" value="ECO:0007669"/>
    <property type="project" value="InterPro"/>
</dbReference>
<dbReference type="GO" id="GO:0005198">
    <property type="term" value="F:structural molecule activity"/>
    <property type="evidence" value="ECO:0007669"/>
    <property type="project" value="InterPro"/>
</dbReference>
<evidence type="ECO:0000256" key="3">
    <source>
        <dbReference type="ARBA" id="ARBA00008994"/>
    </source>
</evidence>
<proteinExistence type="inferred from homology"/>
<protein>
    <recommendedName>
        <fullName evidence="6">Flagellar P-ring protein</fullName>
    </recommendedName>
    <alternativeName>
        <fullName evidence="6">Basal body P-ring protein</fullName>
    </alternativeName>
</protein>
<dbReference type="NCBIfam" id="NF003676">
    <property type="entry name" value="PRK05303.1"/>
    <property type="match status" value="1"/>
</dbReference>
<feature type="chain" id="PRO_5017839830" description="Flagellar P-ring protein" evidence="6">
    <location>
        <begin position="21"/>
        <end position="365"/>
    </location>
</feature>
<dbReference type="AlphaFoldDB" id="A0A3E0X202"/>
<dbReference type="Proteomes" id="UP000256763">
    <property type="component" value="Unassembled WGS sequence"/>
</dbReference>
<dbReference type="HAMAP" id="MF_00416">
    <property type="entry name" value="FlgI"/>
    <property type="match status" value="1"/>
</dbReference>
<dbReference type="PRINTS" id="PR01010">
    <property type="entry name" value="FLGPRINGFLGI"/>
</dbReference>
<gene>
    <name evidence="6" type="primary">flgI</name>
    <name evidence="7" type="ORF">CAL65_05665</name>
</gene>
<comment type="function">
    <text evidence="1 6">Assembles around the rod to form the L-ring and probably protects the motor/basal body from shearing forces during rotation.</text>
</comment>
<dbReference type="RefSeq" id="WP_116301169.1">
    <property type="nucleotide sequence ID" value="NZ_NFZV01000003.1"/>
</dbReference>
<evidence type="ECO:0000256" key="2">
    <source>
        <dbReference type="ARBA" id="ARBA00004117"/>
    </source>
</evidence>
<dbReference type="GO" id="GO:0030288">
    <property type="term" value="C:outer membrane-bounded periplasmic space"/>
    <property type="evidence" value="ECO:0007669"/>
    <property type="project" value="InterPro"/>
</dbReference>
<comment type="subcellular location">
    <subcellularLocation>
        <location evidence="2 6">Bacterial flagellum basal body</location>
    </subcellularLocation>
</comment>